<dbReference type="InterPro" id="IPR005312">
    <property type="entry name" value="DUF1759"/>
</dbReference>
<dbReference type="InterPro" id="IPR008737">
    <property type="entry name" value="DUF1758"/>
</dbReference>
<sequence length="356" mass="39972">MLYVSDPALRPDLLDFTKQPEKIVATQERADIDRERELELFRKSQTDEFLYTLELAREKAVTISANIQQIEQTLRELSPVPPLTNQPATNATASTVHLPKLDLKPFDGACALRTHASTVVDALKKHYERPEAIVNALYDELEHLPRAREGQLAELTENIDRVLELLAHQGEPTNTRPFQHIIERKLPRRVLEKLEQAKAVTREWTVDLMRENLAAMVIADENIARALPHDPILERTKRTKEDVNLNLAADLAPPSEPKVQTLATKATFASSQQVARPQQALLRCLEVNVVNPVDKKLHTTVLAMLDSGSQRSYLEESVARQLGLRGTNETLQVAAFATPEPIAIPSNRVEIIVSDL</sequence>
<dbReference type="Proteomes" id="UP000036681">
    <property type="component" value="Unplaced"/>
</dbReference>
<organism evidence="2 3">
    <name type="scientific">Ascaris lumbricoides</name>
    <name type="common">Giant roundworm</name>
    <dbReference type="NCBI Taxonomy" id="6252"/>
    <lineage>
        <taxon>Eukaryota</taxon>
        <taxon>Metazoa</taxon>
        <taxon>Ecdysozoa</taxon>
        <taxon>Nematoda</taxon>
        <taxon>Chromadorea</taxon>
        <taxon>Rhabditida</taxon>
        <taxon>Spirurina</taxon>
        <taxon>Ascaridomorpha</taxon>
        <taxon>Ascaridoidea</taxon>
        <taxon>Ascarididae</taxon>
        <taxon>Ascaris</taxon>
    </lineage>
</organism>
<dbReference type="WBParaSite" id="ALUE_0001716301-mRNA-1">
    <property type="protein sequence ID" value="ALUE_0001716301-mRNA-1"/>
    <property type="gene ID" value="ALUE_0001716301"/>
</dbReference>
<reference evidence="3" key="1">
    <citation type="submission" date="2017-02" db="UniProtKB">
        <authorList>
            <consortium name="WormBaseParasite"/>
        </authorList>
    </citation>
    <scope>IDENTIFICATION</scope>
</reference>
<feature type="domain" description="DUF1758" evidence="1">
    <location>
        <begin position="288"/>
        <end position="353"/>
    </location>
</feature>
<keyword evidence="2" id="KW-1185">Reference proteome</keyword>
<evidence type="ECO:0000313" key="2">
    <source>
        <dbReference type="Proteomes" id="UP000036681"/>
    </source>
</evidence>
<protein>
    <submittedName>
        <fullName evidence="3">DUF1758 domain-containing protein</fullName>
    </submittedName>
</protein>
<dbReference type="Pfam" id="PF03564">
    <property type="entry name" value="DUF1759"/>
    <property type="match status" value="1"/>
</dbReference>
<proteinExistence type="predicted"/>
<accession>A0A0M3IFY6</accession>
<evidence type="ECO:0000259" key="1">
    <source>
        <dbReference type="Pfam" id="PF05585"/>
    </source>
</evidence>
<dbReference type="AlphaFoldDB" id="A0A0M3IFY6"/>
<evidence type="ECO:0000313" key="3">
    <source>
        <dbReference type="WBParaSite" id="ALUE_0001716301-mRNA-1"/>
    </source>
</evidence>
<dbReference type="Pfam" id="PF05585">
    <property type="entry name" value="DUF1758"/>
    <property type="match status" value="1"/>
</dbReference>
<name>A0A0M3IFY6_ASCLU</name>